<dbReference type="EMBL" id="PPTS01000003">
    <property type="protein sequence ID" value="RDB65621.1"/>
    <property type="molecule type" value="Genomic_DNA"/>
</dbReference>
<comment type="similarity">
    <text evidence="1">Belongs to the phD/YefM antitoxin family.</text>
</comment>
<name>A0A369M1J3_9ACTN</name>
<accession>A0A369M1J3</accession>
<dbReference type="NCBIfam" id="TIGR01552">
    <property type="entry name" value="phd_fam"/>
    <property type="match status" value="1"/>
</dbReference>
<gene>
    <name evidence="3" type="ORF">C1877_05705</name>
</gene>
<sequence>MARKETAMTVCVPIKDLKNTATFSKLVESSPDPVIVTRNGRESFAVMTVEELDALRLEAARAQLYRDIDEAEDDFAHGRMTEANESQRRTRERYGL</sequence>
<proteinExistence type="inferred from homology"/>
<organism evidence="3 4">
    <name type="scientific">Gordonibacter pamelaeae</name>
    <dbReference type="NCBI Taxonomy" id="471189"/>
    <lineage>
        <taxon>Bacteria</taxon>
        <taxon>Bacillati</taxon>
        <taxon>Actinomycetota</taxon>
        <taxon>Coriobacteriia</taxon>
        <taxon>Eggerthellales</taxon>
        <taxon>Eggerthellaceae</taxon>
        <taxon>Gordonibacter</taxon>
    </lineage>
</organism>
<dbReference type="Proteomes" id="UP000254000">
    <property type="component" value="Unassembled WGS sequence"/>
</dbReference>
<evidence type="ECO:0000313" key="3">
    <source>
        <dbReference type="EMBL" id="RDB65621.1"/>
    </source>
</evidence>
<keyword evidence="4" id="KW-1185">Reference proteome</keyword>
<reference evidence="3 4" key="1">
    <citation type="journal article" date="2018" name="Elife">
        <title>Discovery and characterization of a prevalent human gut bacterial enzyme sufficient for the inactivation of a family of plant toxins.</title>
        <authorList>
            <person name="Koppel N."/>
            <person name="Bisanz J.E."/>
            <person name="Pandelia M.E."/>
            <person name="Turnbaugh P.J."/>
            <person name="Balskus E.P."/>
        </authorList>
    </citation>
    <scope>NUCLEOTIDE SEQUENCE [LARGE SCALE GENOMIC DNA]</scope>
    <source>
        <strain evidence="3 4">3C</strain>
    </source>
</reference>
<protein>
    <submittedName>
        <fullName evidence="3">Type II toxin-antitoxin system Phd/YefM family antitoxin</fullName>
    </submittedName>
</protein>
<dbReference type="InterPro" id="IPR036165">
    <property type="entry name" value="YefM-like_sf"/>
</dbReference>
<evidence type="ECO:0000256" key="2">
    <source>
        <dbReference type="SAM" id="MobiDB-lite"/>
    </source>
</evidence>
<evidence type="ECO:0000256" key="1">
    <source>
        <dbReference type="ARBA" id="ARBA00009981"/>
    </source>
</evidence>
<dbReference type="AlphaFoldDB" id="A0A369M1J3"/>
<dbReference type="RefSeq" id="WP_015538731.1">
    <property type="nucleotide sequence ID" value="NZ_DAITFL010000016.1"/>
</dbReference>
<evidence type="ECO:0000313" key="4">
    <source>
        <dbReference type="Proteomes" id="UP000254000"/>
    </source>
</evidence>
<feature type="region of interest" description="Disordered" evidence="2">
    <location>
        <begin position="75"/>
        <end position="96"/>
    </location>
</feature>
<comment type="caution">
    <text evidence="3">The sequence shown here is derived from an EMBL/GenBank/DDBJ whole genome shotgun (WGS) entry which is preliminary data.</text>
</comment>
<dbReference type="OrthoDB" id="3183382at2"/>
<dbReference type="SUPFAM" id="SSF143120">
    <property type="entry name" value="YefM-like"/>
    <property type="match status" value="1"/>
</dbReference>